<protein>
    <submittedName>
        <fullName evidence="1">Uncharacterized protein</fullName>
    </submittedName>
</protein>
<evidence type="ECO:0000313" key="2">
    <source>
        <dbReference type="Proteomes" id="UP000502504"/>
    </source>
</evidence>
<name>A0AAE6YGR5_STRAT</name>
<evidence type="ECO:0000313" key="1">
    <source>
        <dbReference type="EMBL" id="QIT48459.1"/>
    </source>
</evidence>
<organism evidence="1 2">
    <name type="scientific">Streptomyces antibioticus</name>
    <dbReference type="NCBI Taxonomy" id="1890"/>
    <lineage>
        <taxon>Bacteria</taxon>
        <taxon>Bacillati</taxon>
        <taxon>Actinomycetota</taxon>
        <taxon>Actinomycetes</taxon>
        <taxon>Kitasatosporales</taxon>
        <taxon>Streptomycetaceae</taxon>
        <taxon>Streptomyces</taxon>
    </lineage>
</organism>
<dbReference type="AlphaFoldDB" id="A0AAE6YGR5"/>
<sequence>MTRRNEQGARRGSGFCRLRDNKIVEATLAEAVLGPPGQLTASDPGTAS</sequence>
<dbReference type="RefSeq" id="WP_167797326.1">
    <property type="nucleotide sequence ID" value="NZ_CM007717.1"/>
</dbReference>
<gene>
    <name evidence="1" type="ORF">HCX60_37160</name>
</gene>
<proteinExistence type="predicted"/>
<accession>A0AAE6YGR5</accession>
<dbReference type="Proteomes" id="UP000502504">
    <property type="component" value="Chromosome"/>
</dbReference>
<dbReference type="EMBL" id="CP050692">
    <property type="protein sequence ID" value="QIT48459.1"/>
    <property type="molecule type" value="Genomic_DNA"/>
</dbReference>
<reference evidence="1 2" key="1">
    <citation type="submission" date="2020-03" db="EMBL/GenBank/DDBJ databases">
        <title>Is there a link between lipid content and antibiotic production in Streptomyces?</title>
        <authorList>
            <person name="David M."/>
            <person name="Lejeune C."/>
            <person name="Abreu S."/>
            <person name="Thibessard A."/>
            <person name="Leblond P."/>
            <person name="Chaminade P."/>
            <person name="Virolle M.-J."/>
        </authorList>
    </citation>
    <scope>NUCLEOTIDE SEQUENCE [LARGE SCALE GENOMIC DNA]</scope>
    <source>
        <strain evidence="1 2">DSM 41481</strain>
    </source>
</reference>